<comment type="caution">
    <text evidence="6">The sequence shown here is derived from an EMBL/GenBank/DDBJ whole genome shotgun (WGS) entry which is preliminary data.</text>
</comment>
<dbReference type="InterPro" id="IPR004682">
    <property type="entry name" value="TRAP_DctP"/>
</dbReference>
<dbReference type="PIRSF" id="PIRSF006470">
    <property type="entry name" value="DctB"/>
    <property type="match status" value="1"/>
</dbReference>
<dbReference type="GO" id="GO:0055085">
    <property type="term" value="P:transmembrane transport"/>
    <property type="evidence" value="ECO:0007669"/>
    <property type="project" value="InterPro"/>
</dbReference>
<dbReference type="InterPro" id="IPR018389">
    <property type="entry name" value="DctP_fam"/>
</dbReference>
<dbReference type="Gene3D" id="3.40.190.170">
    <property type="entry name" value="Bacterial extracellular solute-binding protein, family 7"/>
    <property type="match status" value="1"/>
</dbReference>
<dbReference type="Proteomes" id="UP000233256">
    <property type="component" value="Unassembled WGS sequence"/>
</dbReference>
<comment type="similarity">
    <text evidence="2">Belongs to the bacterial solute-binding protein 7 family.</text>
</comment>
<dbReference type="NCBIfam" id="NF037995">
    <property type="entry name" value="TRAP_S1"/>
    <property type="match status" value="1"/>
</dbReference>
<feature type="chain" id="PRO_5014910170" evidence="5">
    <location>
        <begin position="20"/>
        <end position="338"/>
    </location>
</feature>
<evidence type="ECO:0000313" key="7">
    <source>
        <dbReference type="Proteomes" id="UP000233256"/>
    </source>
</evidence>
<gene>
    <name evidence="6" type="ORF">CVV64_20875</name>
</gene>
<sequence>MKKLMAIFLVILVATSIFAAAQAEKASSVGKIVELKWYQPEPDGHPWTDVGYMIAEEIEKNSNGTLKVTMYPSGVLGTQAEAIDMLRTGSLALLTSGPSILASFYDPVQIMSLPYAFDNAAQGYAFFESPAGQKIFTDIQAKSGVRTLDVWYFGDRNLTINKVNVRTPADLTGKAVRCMDTPVAKTVVGSLGASPVPINFSELYMALQTGVVVGQENPVPTIIAQKFYEVQDTLVLTRHSVHLGTVHASEMIWKSLTDDQRSVIATVLAKYRPVIEERINKNTKEGLDFLRSKGMTILEPDLTPFRANAKKIIASTFGNDKEWMSVINGLETFKASYK</sequence>
<proteinExistence type="inferred from homology"/>
<dbReference type="PANTHER" id="PTHR33376:SF4">
    <property type="entry name" value="SIALIC ACID-BINDING PERIPLASMIC PROTEIN SIAP"/>
    <property type="match status" value="1"/>
</dbReference>
<reference evidence="6 7" key="1">
    <citation type="journal article" date="2017" name="ISME J.">
        <title>Potential for microbial H2 and metal transformations associated with novel bacteria and archaea in deep terrestrial subsurface sediments.</title>
        <authorList>
            <person name="Hernsdorf A.W."/>
            <person name="Amano Y."/>
            <person name="Miyakawa K."/>
            <person name="Ise K."/>
            <person name="Suzuki Y."/>
            <person name="Anantharaman K."/>
            <person name="Probst A."/>
            <person name="Burstein D."/>
            <person name="Thomas B.C."/>
            <person name="Banfield J.F."/>
        </authorList>
    </citation>
    <scope>NUCLEOTIDE SEQUENCE [LARGE SCALE GENOMIC DNA]</scope>
    <source>
        <strain evidence="6">HGW-Wallbacteria-1</strain>
    </source>
</reference>
<feature type="signal peptide" evidence="5">
    <location>
        <begin position="1"/>
        <end position="19"/>
    </location>
</feature>
<dbReference type="Pfam" id="PF03480">
    <property type="entry name" value="DctP"/>
    <property type="match status" value="1"/>
</dbReference>
<dbReference type="InterPro" id="IPR038404">
    <property type="entry name" value="TRAP_DctP_sf"/>
</dbReference>
<evidence type="ECO:0000313" key="6">
    <source>
        <dbReference type="EMBL" id="PKK87962.1"/>
    </source>
</evidence>
<evidence type="ECO:0000256" key="2">
    <source>
        <dbReference type="ARBA" id="ARBA00009023"/>
    </source>
</evidence>
<dbReference type="CDD" id="cd13603">
    <property type="entry name" value="PBP2_TRAP_Siap_TeaA_like"/>
    <property type="match status" value="1"/>
</dbReference>
<dbReference type="PANTHER" id="PTHR33376">
    <property type="match status" value="1"/>
</dbReference>
<keyword evidence="4 5" id="KW-0732">Signal</keyword>
<dbReference type="AlphaFoldDB" id="A0A2N1PI22"/>
<name>A0A2N1PI22_9BACT</name>
<accession>A0A2N1PI22</accession>
<comment type="subcellular location">
    <subcellularLocation>
        <location evidence="1">Cell envelope</location>
    </subcellularLocation>
</comment>
<evidence type="ECO:0000256" key="1">
    <source>
        <dbReference type="ARBA" id="ARBA00004196"/>
    </source>
</evidence>
<evidence type="ECO:0000256" key="4">
    <source>
        <dbReference type="ARBA" id="ARBA00022729"/>
    </source>
</evidence>
<keyword evidence="3" id="KW-0813">Transport</keyword>
<organism evidence="6 7">
    <name type="scientific">Candidatus Wallbacteria bacterium HGW-Wallbacteria-1</name>
    <dbReference type="NCBI Taxonomy" id="2013854"/>
    <lineage>
        <taxon>Bacteria</taxon>
        <taxon>Candidatus Walliibacteriota</taxon>
    </lineage>
</organism>
<dbReference type="EMBL" id="PGXC01000079">
    <property type="protein sequence ID" value="PKK87962.1"/>
    <property type="molecule type" value="Genomic_DNA"/>
</dbReference>
<evidence type="ECO:0000256" key="3">
    <source>
        <dbReference type="ARBA" id="ARBA00022448"/>
    </source>
</evidence>
<dbReference type="GO" id="GO:0030288">
    <property type="term" value="C:outer membrane-bounded periplasmic space"/>
    <property type="evidence" value="ECO:0007669"/>
    <property type="project" value="InterPro"/>
</dbReference>
<dbReference type="NCBIfam" id="TIGR00787">
    <property type="entry name" value="dctP"/>
    <property type="match status" value="1"/>
</dbReference>
<evidence type="ECO:0000256" key="5">
    <source>
        <dbReference type="SAM" id="SignalP"/>
    </source>
</evidence>
<protein>
    <submittedName>
        <fullName evidence="6">TRAP transporter substrate-binding protein DctP</fullName>
    </submittedName>
</protein>